<dbReference type="RefSeq" id="XP_056557955.1">
    <property type="nucleotide sequence ID" value="XM_056695743.1"/>
</dbReference>
<keyword evidence="2" id="KW-1185">Reference proteome</keyword>
<reference evidence="1" key="2">
    <citation type="journal article" date="2023" name="IMA Fungus">
        <title>Comparative genomic study of the Penicillium genus elucidates a diverse pangenome and 15 lateral gene transfer events.</title>
        <authorList>
            <person name="Petersen C."/>
            <person name="Sorensen T."/>
            <person name="Nielsen M.R."/>
            <person name="Sondergaard T.E."/>
            <person name="Sorensen J.L."/>
            <person name="Fitzpatrick D.A."/>
            <person name="Frisvad J.C."/>
            <person name="Nielsen K.L."/>
        </authorList>
    </citation>
    <scope>NUCLEOTIDE SEQUENCE</scope>
    <source>
        <strain evidence="1">IBT 29864</strain>
    </source>
</reference>
<organism evidence="1 2">
    <name type="scientific">Penicillium cataractarum</name>
    <dbReference type="NCBI Taxonomy" id="2100454"/>
    <lineage>
        <taxon>Eukaryota</taxon>
        <taxon>Fungi</taxon>
        <taxon>Dikarya</taxon>
        <taxon>Ascomycota</taxon>
        <taxon>Pezizomycotina</taxon>
        <taxon>Eurotiomycetes</taxon>
        <taxon>Eurotiomycetidae</taxon>
        <taxon>Eurotiales</taxon>
        <taxon>Aspergillaceae</taxon>
        <taxon>Penicillium</taxon>
    </lineage>
</organism>
<sequence>MLQRVPFPEALRVPAVYLKSEAWIYTSSGSPSYVSSMRNALHNGDKKDNPTLVTKALVIFGPSSIEYDMLSALEHISNMQEVKF</sequence>
<gene>
    <name evidence="1" type="ORF">N7496_002812</name>
</gene>
<reference evidence="1" key="1">
    <citation type="submission" date="2022-11" db="EMBL/GenBank/DDBJ databases">
        <authorList>
            <person name="Petersen C."/>
        </authorList>
    </citation>
    <scope>NUCLEOTIDE SEQUENCE</scope>
    <source>
        <strain evidence="1">IBT 29864</strain>
    </source>
</reference>
<name>A0A9W9SMH6_9EURO</name>
<dbReference type="GeneID" id="81434920"/>
<dbReference type="AlphaFoldDB" id="A0A9W9SMH6"/>
<evidence type="ECO:0000313" key="1">
    <source>
        <dbReference type="EMBL" id="KAJ5380384.1"/>
    </source>
</evidence>
<dbReference type="EMBL" id="JAPZBS010000002">
    <property type="protein sequence ID" value="KAJ5380384.1"/>
    <property type="molecule type" value="Genomic_DNA"/>
</dbReference>
<protein>
    <submittedName>
        <fullName evidence="1">Uncharacterized protein</fullName>
    </submittedName>
</protein>
<dbReference type="Proteomes" id="UP001147782">
    <property type="component" value="Unassembled WGS sequence"/>
</dbReference>
<evidence type="ECO:0000313" key="2">
    <source>
        <dbReference type="Proteomes" id="UP001147782"/>
    </source>
</evidence>
<accession>A0A9W9SMH6</accession>
<comment type="caution">
    <text evidence="1">The sequence shown here is derived from an EMBL/GenBank/DDBJ whole genome shotgun (WGS) entry which is preliminary data.</text>
</comment>
<proteinExistence type="predicted"/>